<name>A0AAN5DA25_9BILA</name>
<keyword evidence="1" id="KW-0175">Coiled coil</keyword>
<dbReference type="AlphaFoldDB" id="A0AAN5DA25"/>
<evidence type="ECO:0000256" key="2">
    <source>
        <dbReference type="SAM" id="MobiDB-lite"/>
    </source>
</evidence>
<feature type="non-terminal residue" evidence="3">
    <location>
        <position position="269"/>
    </location>
</feature>
<organism evidence="3 4">
    <name type="scientific">Pristionchus mayeri</name>
    <dbReference type="NCBI Taxonomy" id="1317129"/>
    <lineage>
        <taxon>Eukaryota</taxon>
        <taxon>Metazoa</taxon>
        <taxon>Ecdysozoa</taxon>
        <taxon>Nematoda</taxon>
        <taxon>Chromadorea</taxon>
        <taxon>Rhabditida</taxon>
        <taxon>Rhabditina</taxon>
        <taxon>Diplogasteromorpha</taxon>
        <taxon>Diplogasteroidea</taxon>
        <taxon>Neodiplogasteridae</taxon>
        <taxon>Pristionchus</taxon>
    </lineage>
</organism>
<feature type="region of interest" description="Disordered" evidence="2">
    <location>
        <begin position="196"/>
        <end position="216"/>
    </location>
</feature>
<proteinExistence type="predicted"/>
<dbReference type="Proteomes" id="UP001328107">
    <property type="component" value="Unassembled WGS sequence"/>
</dbReference>
<sequence>ITRYASMFTSTDAFSPHPFPHIFAMADHTHPSSPFNPFTPAPSQDVVNFLHQWQPTQAIQQPPLDTSLEWLINTLPQISIASPALPPFNVHGSSLTTAIASPPPVCPPMGIHAANNLGPLFVSTALHGSGQSSCTMQSLPSLGQASPFGWPNMLPFGSSLVPANSPRPSSSFTHQIGVFSPPIHGSSFTDTDLFVQPPRKKPKASKSTEIPSHPPENWTMEDIRGLTGGGQRKAILHLIENRIKANEELEAVTKNEEEERKEAKNDCEG</sequence>
<comment type="caution">
    <text evidence="3">The sequence shown here is derived from an EMBL/GenBank/DDBJ whole genome shotgun (WGS) entry which is preliminary data.</text>
</comment>
<keyword evidence="4" id="KW-1185">Reference proteome</keyword>
<evidence type="ECO:0000256" key="1">
    <source>
        <dbReference type="SAM" id="Coils"/>
    </source>
</evidence>
<evidence type="ECO:0000313" key="4">
    <source>
        <dbReference type="Proteomes" id="UP001328107"/>
    </source>
</evidence>
<feature type="coiled-coil region" evidence="1">
    <location>
        <begin position="239"/>
        <end position="266"/>
    </location>
</feature>
<protein>
    <submittedName>
        <fullName evidence="3">Uncharacterized protein</fullName>
    </submittedName>
</protein>
<accession>A0AAN5DA25</accession>
<dbReference type="EMBL" id="BTRK01000006">
    <property type="protein sequence ID" value="GMR58209.1"/>
    <property type="molecule type" value="Genomic_DNA"/>
</dbReference>
<gene>
    <name evidence="3" type="ORF">PMAYCL1PPCAC_28404</name>
</gene>
<reference evidence="4" key="1">
    <citation type="submission" date="2022-10" db="EMBL/GenBank/DDBJ databases">
        <title>Genome assembly of Pristionchus species.</title>
        <authorList>
            <person name="Yoshida K."/>
            <person name="Sommer R.J."/>
        </authorList>
    </citation>
    <scope>NUCLEOTIDE SEQUENCE [LARGE SCALE GENOMIC DNA]</scope>
    <source>
        <strain evidence="4">RS5460</strain>
    </source>
</reference>
<feature type="non-terminal residue" evidence="3">
    <location>
        <position position="1"/>
    </location>
</feature>
<evidence type="ECO:0000313" key="3">
    <source>
        <dbReference type="EMBL" id="GMR58209.1"/>
    </source>
</evidence>